<keyword evidence="3" id="KW-0813">Transport</keyword>
<evidence type="ECO:0000256" key="4">
    <source>
        <dbReference type="ARBA" id="ARBA00022927"/>
    </source>
</evidence>
<dbReference type="CDD" id="cd16326">
    <property type="entry name" value="LolB"/>
    <property type="match status" value="1"/>
</dbReference>
<dbReference type="PROSITE" id="PS51257">
    <property type="entry name" value="PROKAR_LIPOPROTEIN"/>
    <property type="match status" value="1"/>
</dbReference>
<dbReference type="Pfam" id="PF03550">
    <property type="entry name" value="LolB"/>
    <property type="match status" value="1"/>
</dbReference>
<organism evidence="7">
    <name type="scientific">mine drainage metagenome</name>
    <dbReference type="NCBI Taxonomy" id="410659"/>
    <lineage>
        <taxon>unclassified sequences</taxon>
        <taxon>metagenomes</taxon>
        <taxon>ecological metagenomes</taxon>
    </lineage>
</organism>
<evidence type="ECO:0000256" key="6">
    <source>
        <dbReference type="ARBA" id="ARBA00023186"/>
    </source>
</evidence>
<sequence length="191" mass="21146">MFLHLRSIASVLLLVALAGCALSPSRQKLAMPRPARAAIVAYELSGRISVRQGEQRYVANIWWRHDLGNDKILLTTPFGQGIAELRRDATGAHLLTSDRREFAGPDWQTLSVKVFGFALPLTSLPRWVLGDAPAGAKRDAAGRTQQFSDDGWRVDYREYEGPGTDALPQLIDLARGDIAIRLKIDDWAAVR</sequence>
<evidence type="ECO:0000256" key="1">
    <source>
        <dbReference type="ARBA" id="ARBA00004442"/>
    </source>
</evidence>
<dbReference type="Gene3D" id="2.50.20.10">
    <property type="entry name" value="Lipoprotein localisation LolA/LolB/LppX"/>
    <property type="match status" value="1"/>
</dbReference>
<gene>
    <name evidence="7" type="primary">lolB_2</name>
    <name evidence="7" type="ORF">GALL_110630</name>
</gene>
<evidence type="ECO:0000256" key="2">
    <source>
        <dbReference type="ARBA" id="ARBA00011245"/>
    </source>
</evidence>
<protein>
    <submittedName>
        <fullName evidence="7">Outer-membrane lipoprotein LolB</fullName>
    </submittedName>
</protein>
<evidence type="ECO:0000256" key="3">
    <source>
        <dbReference type="ARBA" id="ARBA00022448"/>
    </source>
</evidence>
<dbReference type="AlphaFoldDB" id="A0A1J5SEI5"/>
<comment type="subunit">
    <text evidence="2">Monomer.</text>
</comment>
<dbReference type="GO" id="GO:0009279">
    <property type="term" value="C:cell outer membrane"/>
    <property type="evidence" value="ECO:0007669"/>
    <property type="project" value="UniProtKB-SubCell"/>
</dbReference>
<dbReference type="EMBL" id="MLJW01000041">
    <property type="protein sequence ID" value="OIR06815.1"/>
    <property type="molecule type" value="Genomic_DNA"/>
</dbReference>
<reference evidence="7" key="1">
    <citation type="submission" date="2016-10" db="EMBL/GenBank/DDBJ databases">
        <title>Sequence of Gallionella enrichment culture.</title>
        <authorList>
            <person name="Poehlein A."/>
            <person name="Muehling M."/>
            <person name="Daniel R."/>
        </authorList>
    </citation>
    <scope>NUCLEOTIDE SEQUENCE</scope>
</reference>
<evidence type="ECO:0000313" key="7">
    <source>
        <dbReference type="EMBL" id="OIR06815.1"/>
    </source>
</evidence>
<dbReference type="SUPFAM" id="SSF89392">
    <property type="entry name" value="Prokaryotic lipoproteins and lipoprotein localization factors"/>
    <property type="match status" value="1"/>
</dbReference>
<name>A0A1J5SEI5_9ZZZZ</name>
<keyword evidence="5" id="KW-0472">Membrane</keyword>
<keyword evidence="6" id="KW-0143">Chaperone</keyword>
<proteinExistence type="predicted"/>
<dbReference type="InterPro" id="IPR029046">
    <property type="entry name" value="LolA/LolB/LppX"/>
</dbReference>
<keyword evidence="7" id="KW-0449">Lipoprotein</keyword>
<dbReference type="InterPro" id="IPR004565">
    <property type="entry name" value="OM_lipoprot_LolB"/>
</dbReference>
<accession>A0A1J5SEI5</accession>
<keyword evidence="4" id="KW-0653">Protein transport</keyword>
<dbReference type="NCBIfam" id="TIGR00548">
    <property type="entry name" value="lolB"/>
    <property type="match status" value="1"/>
</dbReference>
<evidence type="ECO:0000256" key="5">
    <source>
        <dbReference type="ARBA" id="ARBA00023136"/>
    </source>
</evidence>
<dbReference type="GO" id="GO:0015031">
    <property type="term" value="P:protein transport"/>
    <property type="evidence" value="ECO:0007669"/>
    <property type="project" value="UniProtKB-KW"/>
</dbReference>
<comment type="subcellular location">
    <subcellularLocation>
        <location evidence="1">Cell outer membrane</location>
    </subcellularLocation>
</comment>
<comment type="caution">
    <text evidence="7">The sequence shown here is derived from an EMBL/GenBank/DDBJ whole genome shotgun (WGS) entry which is preliminary data.</text>
</comment>